<evidence type="ECO:0000256" key="2">
    <source>
        <dbReference type="SAM" id="MobiDB-lite"/>
    </source>
</evidence>
<evidence type="ECO:0000313" key="5">
    <source>
        <dbReference type="Proteomes" id="UP000827284"/>
    </source>
</evidence>
<feature type="compositionally biased region" description="Acidic residues" evidence="2">
    <location>
        <begin position="173"/>
        <end position="182"/>
    </location>
</feature>
<feature type="domain" description="Serine hydrolase" evidence="3">
    <location>
        <begin position="4"/>
        <end position="246"/>
    </location>
</feature>
<dbReference type="SUPFAM" id="SSF53474">
    <property type="entry name" value="alpha/beta-Hydrolases"/>
    <property type="match status" value="1"/>
</dbReference>
<evidence type="ECO:0000256" key="1">
    <source>
        <dbReference type="ARBA" id="ARBA00022801"/>
    </source>
</evidence>
<dbReference type="GO" id="GO:0005634">
    <property type="term" value="C:nucleus"/>
    <property type="evidence" value="ECO:0007669"/>
    <property type="project" value="TreeGrafter"/>
</dbReference>
<feature type="region of interest" description="Disordered" evidence="2">
    <location>
        <begin position="168"/>
        <end position="191"/>
    </location>
</feature>
<dbReference type="GO" id="GO:0005737">
    <property type="term" value="C:cytoplasm"/>
    <property type="evidence" value="ECO:0007669"/>
    <property type="project" value="TreeGrafter"/>
</dbReference>
<evidence type="ECO:0000259" key="3">
    <source>
        <dbReference type="Pfam" id="PF03959"/>
    </source>
</evidence>
<accession>A0A9P3HKE7</accession>
<reference evidence="4" key="2">
    <citation type="journal article" date="2022" name="Microbiol. Resour. Announc.">
        <title>Whole-Genome Sequence of Entomortierella parvispora E1425, a Mucoromycotan Fungus Associated with Burkholderiaceae-Related Endosymbiotic Bacteria.</title>
        <authorList>
            <person name="Herlambang A."/>
            <person name="Guo Y."/>
            <person name="Takashima Y."/>
            <person name="Narisawa K."/>
            <person name="Ohta H."/>
            <person name="Nishizawa T."/>
        </authorList>
    </citation>
    <scope>NUCLEOTIDE SEQUENCE</scope>
    <source>
        <strain evidence="4">E1425</strain>
    </source>
</reference>
<dbReference type="PANTHER" id="PTHR48070">
    <property type="entry name" value="ESTERASE OVCA2"/>
    <property type="match status" value="1"/>
</dbReference>
<dbReference type="Gene3D" id="3.40.50.1820">
    <property type="entry name" value="alpha/beta hydrolase"/>
    <property type="match status" value="1"/>
</dbReference>
<keyword evidence="1" id="KW-0378">Hydrolase</keyword>
<dbReference type="InterPro" id="IPR029058">
    <property type="entry name" value="AB_hydrolase_fold"/>
</dbReference>
<dbReference type="GO" id="GO:0016787">
    <property type="term" value="F:hydrolase activity"/>
    <property type="evidence" value="ECO:0007669"/>
    <property type="project" value="UniProtKB-KW"/>
</dbReference>
<keyword evidence="5" id="KW-1185">Reference proteome</keyword>
<sequence length="258" mass="29128">MSLLRILCLHGYTQNSISFTKKTAAFRRSVKDVADLVYVTAPHVVPIPTLSTPEEREEDELENLGPEATPYGWWTGQTHYKGFEESLDQLRQVLEKQGPFDGILGFSQGATMASLLQLLLERPHLSNVMSGCKHPPFKFSILVSGFEPKDEEKLAWYNGKYMVLKEQSRDSDDVNMDSDDDNKENVEPPHVKGVQGASMHIIGNTDVIITPERSEALLKYYTHKKPVIIYHDGGHYMPSQAANRHAYKAFVQSFQQSS</sequence>
<dbReference type="InterPro" id="IPR050593">
    <property type="entry name" value="LovG"/>
</dbReference>
<dbReference type="InterPro" id="IPR005645">
    <property type="entry name" value="FSH-like_dom"/>
</dbReference>
<comment type="caution">
    <text evidence="4">The sequence shown here is derived from an EMBL/GenBank/DDBJ whole genome shotgun (WGS) entry which is preliminary data.</text>
</comment>
<name>A0A9P3HKE7_9FUNG</name>
<dbReference type="EMBL" id="BQFW01000014">
    <property type="protein sequence ID" value="GJJ78200.1"/>
    <property type="molecule type" value="Genomic_DNA"/>
</dbReference>
<proteinExistence type="predicted"/>
<dbReference type="OrthoDB" id="414698at2759"/>
<protein>
    <recommendedName>
        <fullName evidence="3">Serine hydrolase domain-containing protein</fullName>
    </recommendedName>
</protein>
<gene>
    <name evidence="4" type="ORF">EMPS_10559</name>
</gene>
<organism evidence="4 5">
    <name type="scientific">Entomortierella parvispora</name>
    <dbReference type="NCBI Taxonomy" id="205924"/>
    <lineage>
        <taxon>Eukaryota</taxon>
        <taxon>Fungi</taxon>
        <taxon>Fungi incertae sedis</taxon>
        <taxon>Mucoromycota</taxon>
        <taxon>Mortierellomycotina</taxon>
        <taxon>Mortierellomycetes</taxon>
        <taxon>Mortierellales</taxon>
        <taxon>Mortierellaceae</taxon>
        <taxon>Entomortierella</taxon>
    </lineage>
</organism>
<dbReference type="PANTHER" id="PTHR48070:SF6">
    <property type="entry name" value="ESTERASE OVCA2"/>
    <property type="match status" value="1"/>
</dbReference>
<evidence type="ECO:0000313" key="4">
    <source>
        <dbReference type="EMBL" id="GJJ78200.1"/>
    </source>
</evidence>
<dbReference type="Proteomes" id="UP000827284">
    <property type="component" value="Unassembled WGS sequence"/>
</dbReference>
<dbReference type="AlphaFoldDB" id="A0A9P3HKE7"/>
<reference evidence="4" key="1">
    <citation type="submission" date="2021-11" db="EMBL/GenBank/DDBJ databases">
        <authorList>
            <person name="Herlambang A."/>
            <person name="Guo Y."/>
            <person name="Takashima Y."/>
            <person name="Nishizawa T."/>
        </authorList>
    </citation>
    <scope>NUCLEOTIDE SEQUENCE</scope>
    <source>
        <strain evidence="4">E1425</strain>
    </source>
</reference>
<dbReference type="Pfam" id="PF03959">
    <property type="entry name" value="FSH1"/>
    <property type="match status" value="1"/>
</dbReference>